<evidence type="ECO:0000313" key="2">
    <source>
        <dbReference type="Proteomes" id="UP000644693"/>
    </source>
</evidence>
<keyword evidence="2" id="KW-1185">Reference proteome</keyword>
<proteinExistence type="predicted"/>
<accession>A0A918XKZ4</accession>
<reference evidence="1" key="1">
    <citation type="journal article" date="2014" name="Int. J. Syst. Evol. Microbiol.">
        <title>Complete genome sequence of Corynebacterium casei LMG S-19264T (=DSM 44701T), isolated from a smear-ripened cheese.</title>
        <authorList>
            <consortium name="US DOE Joint Genome Institute (JGI-PGF)"/>
            <person name="Walter F."/>
            <person name="Albersmeier A."/>
            <person name="Kalinowski J."/>
            <person name="Ruckert C."/>
        </authorList>
    </citation>
    <scope>NUCLEOTIDE SEQUENCE</scope>
    <source>
        <strain evidence="1">KCTC 23430</strain>
    </source>
</reference>
<gene>
    <name evidence="1" type="ORF">GCM10007053_22660</name>
</gene>
<dbReference type="RefSeq" id="WP_229802717.1">
    <property type="nucleotide sequence ID" value="NZ_BMYM01000002.1"/>
</dbReference>
<reference evidence="1" key="2">
    <citation type="submission" date="2020-09" db="EMBL/GenBank/DDBJ databases">
        <authorList>
            <person name="Sun Q."/>
            <person name="Kim S."/>
        </authorList>
    </citation>
    <scope>NUCLEOTIDE SEQUENCE</scope>
    <source>
        <strain evidence="1">KCTC 23430</strain>
    </source>
</reference>
<name>A0A918XKZ4_9GAMM</name>
<dbReference type="AlphaFoldDB" id="A0A918XKZ4"/>
<organism evidence="1 2">
    <name type="scientific">Parahalioglobus pacificus</name>
    <dbReference type="NCBI Taxonomy" id="930806"/>
    <lineage>
        <taxon>Bacteria</taxon>
        <taxon>Pseudomonadati</taxon>
        <taxon>Pseudomonadota</taxon>
        <taxon>Gammaproteobacteria</taxon>
        <taxon>Cellvibrionales</taxon>
        <taxon>Halieaceae</taxon>
        <taxon>Parahalioglobus</taxon>
    </lineage>
</organism>
<dbReference type="EMBL" id="BMYM01000002">
    <property type="protein sequence ID" value="GHD35578.1"/>
    <property type="molecule type" value="Genomic_DNA"/>
</dbReference>
<dbReference type="Proteomes" id="UP000644693">
    <property type="component" value="Unassembled WGS sequence"/>
</dbReference>
<protein>
    <submittedName>
        <fullName evidence="1">Uncharacterized protein</fullName>
    </submittedName>
</protein>
<evidence type="ECO:0000313" key="1">
    <source>
        <dbReference type="EMBL" id="GHD35578.1"/>
    </source>
</evidence>
<comment type="caution">
    <text evidence="1">The sequence shown here is derived from an EMBL/GenBank/DDBJ whole genome shotgun (WGS) entry which is preliminary data.</text>
</comment>
<dbReference type="Pfam" id="PF04338">
    <property type="entry name" value="DUF481"/>
    <property type="match status" value="1"/>
</dbReference>
<dbReference type="InterPro" id="IPR007433">
    <property type="entry name" value="DUF481"/>
</dbReference>
<sequence length="240" mass="27307">MDTDFAGSVSIDQTQIVSLHSEQPRVLQMTDGTVLEAQPLRVENELLVVSGETIDKDFTLDDLTKTDPEDWELGIGYKWTGLVNFAWVLERGNTDTDELDYRLDTTLQGDDDRDTLRFNGEVDEANGVKNADNWTLIAKYDHFLEDRWYWGVLASAEQDEFADLDLRSYFGPYMGRQLLTEPALELEAELGLVWVTEDFLTAPDNEYPGANWNIHAQSNYLGGDSRLYVDHIGIWDLDNG</sequence>